<dbReference type="Proteomes" id="UP001144191">
    <property type="component" value="Unassembled WGS sequence"/>
</dbReference>
<dbReference type="AlphaFoldDB" id="A0A254TVQ8"/>
<dbReference type="EMBL" id="BRPB01000092">
    <property type="protein sequence ID" value="GLA54095.1"/>
    <property type="molecule type" value="Genomic_DNA"/>
</dbReference>
<accession>A0A254TVQ8</accession>
<dbReference type="VEuPathDB" id="FungiDB:M747DRAFT_306959"/>
<gene>
    <name evidence="1" type="ORF">AnigIFM63604_011624</name>
    <name evidence="2" type="ORF">CAN33_0046125</name>
</gene>
<reference evidence="2" key="2">
    <citation type="submission" date="2019-02" db="EMBL/GenBank/DDBJ databases">
        <title>FDA dAtabase for Regulatory Grade micrObial Sequences (FDA-ARGOS): Supporting development and validation of Infectious Disease Dx tests.</title>
        <authorList>
            <person name="Kerrigan L."/>
            <person name="Tallon L.J."/>
            <person name="Sadzewicz L."/>
            <person name="Sengamalay N."/>
            <person name="Ott S."/>
            <person name="Godinez A."/>
            <person name="Nagaraj S."/>
            <person name="Vavikolanu K."/>
            <person name="Vyas G."/>
            <person name="Nadendla S."/>
            <person name="Aluvathingal J."/>
            <person name="Sichtig H."/>
        </authorList>
    </citation>
    <scope>NUCLEOTIDE SEQUENCE</scope>
    <source>
        <strain evidence="2">FDAARGOS_311</strain>
    </source>
</reference>
<proteinExistence type="predicted"/>
<protein>
    <submittedName>
        <fullName evidence="2">Uncharacterized protein</fullName>
    </submittedName>
</protein>
<dbReference type="VEuPathDB" id="FungiDB:ATCC64974_11420"/>
<evidence type="ECO:0000313" key="2">
    <source>
        <dbReference type="EMBL" id="TPR10920.1"/>
    </source>
</evidence>
<organism evidence="2 3">
    <name type="scientific">Aspergillus niger</name>
    <dbReference type="NCBI Taxonomy" id="5061"/>
    <lineage>
        <taxon>Eukaryota</taxon>
        <taxon>Fungi</taxon>
        <taxon>Dikarya</taxon>
        <taxon>Ascomycota</taxon>
        <taxon>Pezizomycotina</taxon>
        <taxon>Eurotiomycetes</taxon>
        <taxon>Eurotiomycetidae</taxon>
        <taxon>Eurotiales</taxon>
        <taxon>Aspergillaceae</taxon>
        <taxon>Aspergillus</taxon>
        <taxon>Aspergillus subgen. Circumdati</taxon>
    </lineage>
</organism>
<name>A0A254TVQ8_ASPNG</name>
<reference evidence="1" key="3">
    <citation type="submission" date="2022-07" db="EMBL/GenBank/DDBJ databases">
        <title>Taxonomy of Aspergillus series Nigri: significant species reduction supported by multi-species coalescent approaches.</title>
        <authorList>
            <person name="Bian C."/>
            <person name="Kusuya Y."/>
            <person name="Sklenar F."/>
            <person name="D'hooge E."/>
            <person name="Yaguchi T."/>
            <person name="Takahashi H."/>
            <person name="Hubka V."/>
        </authorList>
    </citation>
    <scope>NUCLEOTIDE SEQUENCE</scope>
    <source>
        <strain evidence="1">IFM 63604</strain>
    </source>
</reference>
<evidence type="ECO:0000313" key="3">
    <source>
        <dbReference type="Proteomes" id="UP000197666"/>
    </source>
</evidence>
<dbReference type="EMBL" id="NKJJ02000004">
    <property type="protein sequence ID" value="TPR10920.1"/>
    <property type="molecule type" value="Genomic_DNA"/>
</dbReference>
<sequence>MSYTHYYGVRDNHSTEWVSAWPQLVQDAQRVVNATDIPLSGPTDDPRDDHVTPPLVNEVEGIDINGVARNSHEPLIIHLRDTKNFEFVKTARKPYDTVVGCILLRAHVLAPKQFRLSSDGYWDEMEWKLARNLYESLWPDQPLLSPFSDEE</sequence>
<comment type="caution">
    <text evidence="2">The sequence shown here is derived from an EMBL/GenBank/DDBJ whole genome shotgun (WGS) entry which is preliminary data.</text>
</comment>
<dbReference type="Proteomes" id="UP000197666">
    <property type="component" value="Unassembled WGS sequence"/>
</dbReference>
<evidence type="ECO:0000313" key="1">
    <source>
        <dbReference type="EMBL" id="GLA54095.1"/>
    </source>
</evidence>
<dbReference type="VEuPathDB" id="FungiDB:ASPNIDRAFT2_1171950"/>
<reference evidence="3" key="1">
    <citation type="submission" date="2018-10" db="EMBL/GenBank/DDBJ databases">
        <title>FDA dAtabase for Regulatory Grade micrObial Sequences (FDA-ARGOS): Supporting development and validation of Infectious Disease Dx tests.</title>
        <authorList>
            <person name="Kerrigan L."/>
            <person name="Tallon L."/>
            <person name="Sadzewicz L."/>
            <person name="Sengamalay N."/>
            <person name="Ott S."/>
            <person name="Godinez A."/>
            <person name="Nagaraj S."/>
            <person name="Vavikolanu K."/>
            <person name="Nadendla S."/>
            <person name="George J."/>
            <person name="Sichtig H."/>
        </authorList>
    </citation>
    <scope>NUCLEOTIDE SEQUENCE [LARGE SCALE GENOMIC DNA]</scope>
    <source>
        <strain evidence="3">FDAARGOS_311</strain>
    </source>
</reference>